<dbReference type="Gene3D" id="1.10.238.10">
    <property type="entry name" value="EF-hand"/>
    <property type="match status" value="1"/>
</dbReference>
<dbReference type="Gene3D" id="3.90.280.10">
    <property type="entry name" value="PEBP-like"/>
    <property type="match status" value="1"/>
</dbReference>
<dbReference type="Pfam" id="PF13202">
    <property type="entry name" value="EF-hand_5"/>
    <property type="match status" value="2"/>
</dbReference>
<dbReference type="InterPro" id="IPR002048">
    <property type="entry name" value="EF_hand_dom"/>
</dbReference>
<dbReference type="SUPFAM" id="SSF49777">
    <property type="entry name" value="PEBP-like"/>
    <property type="match status" value="1"/>
</dbReference>
<evidence type="ECO:0000313" key="5">
    <source>
        <dbReference type="EMBL" id="TDU81836.1"/>
    </source>
</evidence>
<dbReference type="SUPFAM" id="SSF47473">
    <property type="entry name" value="EF-hand"/>
    <property type="match status" value="1"/>
</dbReference>
<feature type="region of interest" description="Disordered" evidence="1">
    <location>
        <begin position="280"/>
        <end position="299"/>
    </location>
</feature>
<name>A0A4R7STK3_9BACT</name>
<feature type="domain" description="YHYH" evidence="4">
    <location>
        <begin position="138"/>
        <end position="232"/>
    </location>
</feature>
<sequence length="632" mass="67638">MNPKFFLILLGSGLVFCQASAHSWKAGDVPVFDEAMRAHILAEWEEKQTHSGASEIKPLRVASTASALNLAAAAIGNVKDAPRQSLPFQAFPRVEIKWDKDYLFIGSNGMPDHGMMVGITAWQQQVPLPQAYFGNNAWRLPLYPVPAKEPALIKGRFLRGAIALAVNGIPIFNPQNNRGDISQEIGELDQWGGHCGRADDYHYHAAPLHLQAIVGKGMPIAYGLDGYPVYGLTEPDGSPVSGLDVCHGHETPGVGYHYHASTKYPYVLGGFHGVVVESEGQVDPQPRAQGVRPDTPPLRGAEITGFESTGDNSYRLTYTINNAQRSVAYTIKTDGTYPFEYDNGSEGVTKEVYTARPGGGGKGGPRGAGEPKGRGKQARKQEPPPSPAPAGSRMDSNGDGHVSAQEFAESARHDFGMRKDGSSLSDTMEKARATFLAMDSNQDGKLSPDELSAPEVKTPTATNAFVLTSPEVKDGGNLPVDYTGDGTGATLPLSWKGAPAGTKSYALIMDHLAPGNEMKGYWTMWDIPANVTNLPKNVKSIGQVGTGFRGQVGYEPPHSKGPGAKTYVLHVYALSATPEIDQPASQVNREVLLAAIQDRILATADLHVVYSRGDSAGPPPRPRPGGQGDRED</sequence>
<dbReference type="InterPro" id="IPR008914">
    <property type="entry name" value="PEBP"/>
</dbReference>
<feature type="compositionally biased region" description="Gly residues" evidence="1">
    <location>
        <begin position="357"/>
        <end position="367"/>
    </location>
</feature>
<gene>
    <name evidence="5" type="ORF">EI77_01146</name>
</gene>
<dbReference type="AlphaFoldDB" id="A0A4R7STK3"/>
<dbReference type="Proteomes" id="UP000295662">
    <property type="component" value="Unassembled WGS sequence"/>
</dbReference>
<evidence type="ECO:0000256" key="2">
    <source>
        <dbReference type="SAM" id="SignalP"/>
    </source>
</evidence>
<feature type="region of interest" description="Disordered" evidence="1">
    <location>
        <begin position="351"/>
        <end position="401"/>
    </location>
</feature>
<keyword evidence="6" id="KW-1185">Reference proteome</keyword>
<accession>A0A4R7STK3</accession>
<dbReference type="CDD" id="cd00051">
    <property type="entry name" value="EFh"/>
    <property type="match status" value="1"/>
</dbReference>
<feature type="domain" description="EF-hand" evidence="3">
    <location>
        <begin position="393"/>
        <end position="408"/>
    </location>
</feature>
<keyword evidence="2" id="KW-0732">Signal</keyword>
<evidence type="ECO:0000259" key="3">
    <source>
        <dbReference type="Pfam" id="PF13202"/>
    </source>
</evidence>
<organism evidence="5 6">
    <name type="scientific">Prosthecobacter fusiformis</name>
    <dbReference type="NCBI Taxonomy" id="48464"/>
    <lineage>
        <taxon>Bacteria</taxon>
        <taxon>Pseudomonadati</taxon>
        <taxon>Verrucomicrobiota</taxon>
        <taxon>Verrucomicrobiia</taxon>
        <taxon>Verrucomicrobiales</taxon>
        <taxon>Verrucomicrobiaceae</taxon>
        <taxon>Prosthecobacter</taxon>
    </lineage>
</organism>
<protein>
    <submittedName>
        <fullName evidence="5">Phosphatidylethanolamine-binding protein (PEBP) family uncharacterized protein</fullName>
    </submittedName>
</protein>
<dbReference type="InterPro" id="IPR011992">
    <property type="entry name" value="EF-hand-dom_pair"/>
</dbReference>
<feature type="chain" id="PRO_5020182198" evidence="2">
    <location>
        <begin position="22"/>
        <end position="632"/>
    </location>
</feature>
<dbReference type="EMBL" id="SOCA01000001">
    <property type="protein sequence ID" value="TDU81836.1"/>
    <property type="molecule type" value="Genomic_DNA"/>
</dbReference>
<dbReference type="InterPro" id="IPR005247">
    <property type="entry name" value="YbhB_YbcL/LppC-like"/>
</dbReference>
<feature type="region of interest" description="Disordered" evidence="1">
    <location>
        <begin position="611"/>
        <end position="632"/>
    </location>
</feature>
<comment type="caution">
    <text evidence="5">The sequence shown here is derived from an EMBL/GenBank/DDBJ whole genome shotgun (WGS) entry which is preliminary data.</text>
</comment>
<dbReference type="RefSeq" id="WP_133793750.1">
    <property type="nucleotide sequence ID" value="NZ_SOCA01000001.1"/>
</dbReference>
<dbReference type="PANTHER" id="PTHR30289">
    <property type="entry name" value="UNCHARACTERIZED PROTEIN YBCL-RELATED"/>
    <property type="match status" value="1"/>
</dbReference>
<feature type="signal peptide" evidence="2">
    <location>
        <begin position="1"/>
        <end position="21"/>
    </location>
</feature>
<dbReference type="PANTHER" id="PTHR30289:SF8">
    <property type="entry name" value="YHYH DOMAIN-CONTAINING PROTEIN"/>
    <property type="match status" value="1"/>
</dbReference>
<evidence type="ECO:0000259" key="4">
    <source>
        <dbReference type="Pfam" id="PF14240"/>
    </source>
</evidence>
<dbReference type="PROSITE" id="PS00018">
    <property type="entry name" value="EF_HAND_1"/>
    <property type="match status" value="2"/>
</dbReference>
<evidence type="ECO:0000256" key="1">
    <source>
        <dbReference type="SAM" id="MobiDB-lite"/>
    </source>
</evidence>
<proteinExistence type="predicted"/>
<feature type="domain" description="EF-hand" evidence="3">
    <location>
        <begin position="432"/>
        <end position="452"/>
    </location>
</feature>
<evidence type="ECO:0000313" key="6">
    <source>
        <dbReference type="Proteomes" id="UP000295662"/>
    </source>
</evidence>
<dbReference type="OrthoDB" id="9797506at2"/>
<dbReference type="InterPro" id="IPR036610">
    <property type="entry name" value="PEBP-like_sf"/>
</dbReference>
<dbReference type="CDD" id="cd00865">
    <property type="entry name" value="PEBP_bact_arch"/>
    <property type="match status" value="1"/>
</dbReference>
<dbReference type="Pfam" id="PF14240">
    <property type="entry name" value="YHYH"/>
    <property type="match status" value="1"/>
</dbReference>
<dbReference type="GO" id="GO:0005509">
    <property type="term" value="F:calcium ion binding"/>
    <property type="evidence" value="ECO:0007669"/>
    <property type="project" value="InterPro"/>
</dbReference>
<reference evidence="5 6" key="1">
    <citation type="submission" date="2019-03" db="EMBL/GenBank/DDBJ databases">
        <title>Genomic Encyclopedia of Archaeal and Bacterial Type Strains, Phase II (KMG-II): from individual species to whole genera.</title>
        <authorList>
            <person name="Goeker M."/>
        </authorList>
    </citation>
    <scope>NUCLEOTIDE SEQUENCE [LARGE SCALE GENOMIC DNA]</scope>
    <source>
        <strain evidence="5 6">ATCC 25309</strain>
    </source>
</reference>
<dbReference type="InterPro" id="IPR025924">
    <property type="entry name" value="YHYH_dom"/>
</dbReference>
<dbReference type="InterPro" id="IPR018247">
    <property type="entry name" value="EF_Hand_1_Ca_BS"/>
</dbReference>
<dbReference type="Pfam" id="PF01161">
    <property type="entry name" value="PBP"/>
    <property type="match status" value="1"/>
</dbReference>